<evidence type="ECO:0000313" key="4">
    <source>
        <dbReference type="Proteomes" id="UP001168821"/>
    </source>
</evidence>
<sequence length="91" mass="10041">MTDHGDSDHHHTQDSGDGNPAPIAPPPYVSMVGDHNPGGHKPLSTKESLQNDDFWTVRELLWGILIIVIAIIVLIVVGYLISYHLPQEKPK</sequence>
<evidence type="ECO:0000256" key="1">
    <source>
        <dbReference type="SAM" id="MobiDB-lite"/>
    </source>
</evidence>
<evidence type="ECO:0000313" key="3">
    <source>
        <dbReference type="EMBL" id="KAJ3644501.1"/>
    </source>
</evidence>
<feature type="transmembrane region" description="Helical" evidence="2">
    <location>
        <begin position="60"/>
        <end position="81"/>
    </location>
</feature>
<proteinExistence type="predicted"/>
<evidence type="ECO:0000256" key="2">
    <source>
        <dbReference type="SAM" id="Phobius"/>
    </source>
</evidence>
<gene>
    <name evidence="3" type="ORF">Zmor_022226</name>
</gene>
<accession>A0AA38HXB7</accession>
<dbReference type="EMBL" id="JALNTZ010000007">
    <property type="protein sequence ID" value="KAJ3644501.1"/>
    <property type="molecule type" value="Genomic_DNA"/>
</dbReference>
<keyword evidence="2" id="KW-0812">Transmembrane</keyword>
<keyword evidence="2" id="KW-1133">Transmembrane helix</keyword>
<feature type="compositionally biased region" description="Basic and acidic residues" evidence="1">
    <location>
        <begin position="1"/>
        <end position="14"/>
    </location>
</feature>
<name>A0AA38HXB7_9CUCU</name>
<feature type="region of interest" description="Disordered" evidence="1">
    <location>
        <begin position="1"/>
        <end position="48"/>
    </location>
</feature>
<reference evidence="3" key="1">
    <citation type="journal article" date="2023" name="G3 (Bethesda)">
        <title>Whole genome assemblies of Zophobas morio and Tenebrio molitor.</title>
        <authorList>
            <person name="Kaur S."/>
            <person name="Stinson S.A."/>
            <person name="diCenzo G.C."/>
        </authorList>
    </citation>
    <scope>NUCLEOTIDE SEQUENCE</scope>
    <source>
        <strain evidence="3">QUZm001</strain>
    </source>
</reference>
<dbReference type="AlphaFoldDB" id="A0AA38HXB7"/>
<dbReference type="Proteomes" id="UP001168821">
    <property type="component" value="Unassembled WGS sequence"/>
</dbReference>
<keyword evidence="2" id="KW-0472">Membrane</keyword>
<organism evidence="3 4">
    <name type="scientific">Zophobas morio</name>
    <dbReference type="NCBI Taxonomy" id="2755281"/>
    <lineage>
        <taxon>Eukaryota</taxon>
        <taxon>Metazoa</taxon>
        <taxon>Ecdysozoa</taxon>
        <taxon>Arthropoda</taxon>
        <taxon>Hexapoda</taxon>
        <taxon>Insecta</taxon>
        <taxon>Pterygota</taxon>
        <taxon>Neoptera</taxon>
        <taxon>Endopterygota</taxon>
        <taxon>Coleoptera</taxon>
        <taxon>Polyphaga</taxon>
        <taxon>Cucujiformia</taxon>
        <taxon>Tenebrionidae</taxon>
        <taxon>Zophobas</taxon>
    </lineage>
</organism>
<comment type="caution">
    <text evidence="3">The sequence shown here is derived from an EMBL/GenBank/DDBJ whole genome shotgun (WGS) entry which is preliminary data.</text>
</comment>
<keyword evidence="4" id="KW-1185">Reference proteome</keyword>
<protein>
    <submittedName>
        <fullName evidence="3">Uncharacterized protein</fullName>
    </submittedName>
</protein>